<dbReference type="InterPro" id="IPR011545">
    <property type="entry name" value="DEAD/DEAH_box_helicase_dom"/>
</dbReference>
<dbReference type="InterPro" id="IPR012340">
    <property type="entry name" value="NA-bd_OB-fold"/>
</dbReference>
<accession>A0A8T2TVI2</accession>
<evidence type="ECO:0000256" key="1">
    <source>
        <dbReference type="ARBA" id="ARBA00022528"/>
    </source>
</evidence>
<evidence type="ECO:0000256" key="4">
    <source>
        <dbReference type="ARBA" id="ARBA00022806"/>
    </source>
</evidence>
<keyword evidence="1" id="KW-0150">Chloroplast</keyword>
<dbReference type="GO" id="GO:0006281">
    <property type="term" value="P:DNA repair"/>
    <property type="evidence" value="ECO:0007669"/>
    <property type="project" value="UniProtKB-KW"/>
</dbReference>
<sequence length="758" mass="84870">MQASGTAPLSKSLEISWRALRKASITETIYPWRVLRLTAVSINLYAPVWSAHAGIAKQSRKASNKIFHVDEGTNECKFSVCLREDQEILQKAIAYEAEHGFPNCVGRTKSEFLASKLVLPNVLPSHASKTLSLLFDMAQKYAEMDANSRVCLLDKVSAFLGFKSLQDLLDHHHAVIAGNDLDLNTRASEHSDKHPLVILQKNSHPAIVFGSSERLELFKYPESKGGQVGKSSEDGQVGKSSGAFPAKKKVSDSSRAASPVANGRKVKDISSEQKIRVPSNQSRRVKKTVKNVEGDGVYEDWLLNKPINLVKCLSSMACSQLENQGFYTLRKLLQHYPRNYLNFLQPREKIEDGQFLILSGRILSSRVRSAHGLGILQISIGLSAVSKGSDSDEKDSPTFHVTRFFRGARYSSNWFLKRLLEKYPAGAFCAVSGKVKVMEKKNNFEVKDYSLEVVDNADFHHTDLIYPIYSSRGGLSPKFFKLCIEKWVKSISALRVLKDLPLDVDPLPEDCKTAYGLMDLREAYIGIHSPQNMMIAEEARKRFVFDEFFFLQLGLLQRRQAEATIMHNVVPTADGSELHAKTGYLPCEKWAPLTSRMYECLPYKLTNSQLKAISEIIWDLQRPIPMRRLLQGDVGCGKTVVGFLALLEVIDAGLQGVLMAPTEFLAKQHYERFCEILKHLEETQRPRIALLTGSVSSVKSQAVRKGLENGSIQLAVGTHSLISDEVRFASLGLVIVDEQHRFGVEQRLRLQNKVCMTV</sequence>
<evidence type="ECO:0000256" key="6">
    <source>
        <dbReference type="ARBA" id="ARBA00023204"/>
    </source>
</evidence>
<evidence type="ECO:0000313" key="9">
    <source>
        <dbReference type="EMBL" id="KAH7424519.1"/>
    </source>
</evidence>
<dbReference type="PROSITE" id="PS51192">
    <property type="entry name" value="HELICASE_ATP_BIND_1"/>
    <property type="match status" value="1"/>
</dbReference>
<dbReference type="GO" id="GO:0003677">
    <property type="term" value="F:DNA binding"/>
    <property type="evidence" value="ECO:0007669"/>
    <property type="project" value="UniProtKB-KW"/>
</dbReference>
<protein>
    <recommendedName>
        <fullName evidence="8">Helicase ATP-binding domain-containing protein</fullName>
    </recommendedName>
</protein>
<keyword evidence="2" id="KW-0227">DNA damage</keyword>
<dbReference type="SUPFAM" id="SSF52540">
    <property type="entry name" value="P-loop containing nucleoside triphosphate hydrolases"/>
    <property type="match status" value="1"/>
</dbReference>
<dbReference type="SUPFAM" id="SSF50249">
    <property type="entry name" value="Nucleic acid-binding proteins"/>
    <property type="match status" value="1"/>
</dbReference>
<dbReference type="AlphaFoldDB" id="A0A8T2TVI2"/>
<dbReference type="GO" id="GO:0003678">
    <property type="term" value="F:DNA helicase activity"/>
    <property type="evidence" value="ECO:0007669"/>
    <property type="project" value="TreeGrafter"/>
</dbReference>
<dbReference type="Gene3D" id="3.40.50.300">
    <property type="entry name" value="P-loop containing nucleotide triphosphate hydrolases"/>
    <property type="match status" value="1"/>
</dbReference>
<name>A0A8T2TVI2_CERRI</name>
<dbReference type="SMART" id="SM00487">
    <property type="entry name" value="DEXDc"/>
    <property type="match status" value="1"/>
</dbReference>
<reference evidence="9" key="1">
    <citation type="submission" date="2021-08" db="EMBL/GenBank/DDBJ databases">
        <title>WGS assembly of Ceratopteris richardii.</title>
        <authorList>
            <person name="Marchant D.B."/>
            <person name="Chen G."/>
            <person name="Jenkins J."/>
            <person name="Shu S."/>
            <person name="Leebens-Mack J."/>
            <person name="Grimwood J."/>
            <person name="Schmutz J."/>
            <person name="Soltis P."/>
            <person name="Soltis D."/>
            <person name="Chen Z.-H."/>
        </authorList>
    </citation>
    <scope>NUCLEOTIDE SEQUENCE</scope>
    <source>
        <strain evidence="9">Whitten #5841</strain>
        <tissue evidence="9">Leaf</tissue>
    </source>
</reference>
<gene>
    <name evidence="9" type="ORF">KP509_11G012400</name>
</gene>
<feature type="region of interest" description="Disordered" evidence="7">
    <location>
        <begin position="224"/>
        <end position="283"/>
    </location>
</feature>
<dbReference type="InterPro" id="IPR014001">
    <property type="entry name" value="Helicase_ATP-bd"/>
</dbReference>
<proteinExistence type="predicted"/>
<dbReference type="GO" id="GO:0016787">
    <property type="term" value="F:hydrolase activity"/>
    <property type="evidence" value="ECO:0007669"/>
    <property type="project" value="UniProtKB-KW"/>
</dbReference>
<dbReference type="EMBL" id="CM035416">
    <property type="protein sequence ID" value="KAH7424519.1"/>
    <property type="molecule type" value="Genomic_DNA"/>
</dbReference>
<dbReference type="Proteomes" id="UP000825935">
    <property type="component" value="Chromosome 11"/>
</dbReference>
<evidence type="ECO:0000259" key="8">
    <source>
        <dbReference type="PROSITE" id="PS51192"/>
    </source>
</evidence>
<keyword evidence="4" id="KW-0547">Nucleotide-binding</keyword>
<comment type="caution">
    <text evidence="9">The sequence shown here is derived from an EMBL/GenBank/DDBJ whole genome shotgun (WGS) entry which is preliminary data.</text>
</comment>
<dbReference type="PANTHER" id="PTHR47964:SF1">
    <property type="entry name" value="ATP-DEPENDENT DNA HELICASE HOMOLOG RECG, CHLOROPLASTIC"/>
    <property type="match status" value="1"/>
</dbReference>
<keyword evidence="1" id="KW-0934">Plastid</keyword>
<evidence type="ECO:0000256" key="5">
    <source>
        <dbReference type="ARBA" id="ARBA00023125"/>
    </source>
</evidence>
<keyword evidence="3" id="KW-0378">Hydrolase</keyword>
<keyword evidence="4" id="KW-0067">ATP-binding</keyword>
<feature type="domain" description="Helicase ATP-binding" evidence="8">
    <location>
        <begin position="619"/>
        <end position="758"/>
    </location>
</feature>
<evidence type="ECO:0000313" key="10">
    <source>
        <dbReference type="Proteomes" id="UP000825935"/>
    </source>
</evidence>
<dbReference type="PANTHER" id="PTHR47964">
    <property type="entry name" value="ATP-DEPENDENT DNA HELICASE HOMOLOG RECG, CHLOROPLASTIC"/>
    <property type="match status" value="1"/>
</dbReference>
<evidence type="ECO:0000256" key="7">
    <source>
        <dbReference type="SAM" id="MobiDB-lite"/>
    </source>
</evidence>
<dbReference type="InterPro" id="IPR027417">
    <property type="entry name" value="P-loop_NTPase"/>
</dbReference>
<dbReference type="GO" id="GO:0005524">
    <property type="term" value="F:ATP binding"/>
    <property type="evidence" value="ECO:0007669"/>
    <property type="project" value="InterPro"/>
</dbReference>
<feature type="compositionally biased region" description="Basic and acidic residues" evidence="7">
    <location>
        <begin position="265"/>
        <end position="275"/>
    </location>
</feature>
<dbReference type="OrthoDB" id="416741at2759"/>
<evidence type="ECO:0000256" key="3">
    <source>
        <dbReference type="ARBA" id="ARBA00022801"/>
    </source>
</evidence>
<evidence type="ECO:0000256" key="2">
    <source>
        <dbReference type="ARBA" id="ARBA00022763"/>
    </source>
</evidence>
<dbReference type="Pfam" id="PF00270">
    <property type="entry name" value="DEAD"/>
    <property type="match status" value="1"/>
</dbReference>
<dbReference type="InterPro" id="IPR047112">
    <property type="entry name" value="RecG/Mfd"/>
</dbReference>
<keyword evidence="6" id="KW-0234">DNA repair</keyword>
<keyword evidence="5" id="KW-0238">DNA-binding</keyword>
<keyword evidence="4" id="KW-0347">Helicase</keyword>
<organism evidence="9 10">
    <name type="scientific">Ceratopteris richardii</name>
    <name type="common">Triangle waterfern</name>
    <dbReference type="NCBI Taxonomy" id="49495"/>
    <lineage>
        <taxon>Eukaryota</taxon>
        <taxon>Viridiplantae</taxon>
        <taxon>Streptophyta</taxon>
        <taxon>Embryophyta</taxon>
        <taxon>Tracheophyta</taxon>
        <taxon>Polypodiopsida</taxon>
        <taxon>Polypodiidae</taxon>
        <taxon>Polypodiales</taxon>
        <taxon>Pteridineae</taxon>
        <taxon>Pteridaceae</taxon>
        <taxon>Parkerioideae</taxon>
        <taxon>Ceratopteris</taxon>
    </lineage>
</organism>
<keyword evidence="10" id="KW-1185">Reference proteome</keyword>